<dbReference type="PANTHER" id="PTHR32071:SF81">
    <property type="entry name" value="PROPIONATE CATABOLISM OPERON REGULATORY PROTEIN"/>
    <property type="match status" value="1"/>
</dbReference>
<dbReference type="SUPFAM" id="SSF52540">
    <property type="entry name" value="P-loop containing nucleoside triphosphate hydrolases"/>
    <property type="match status" value="1"/>
</dbReference>
<sequence>MFGPCRGVARELDAPLVVGRASEGGLQLLDEKVSREHCVFSPDGDGHSLKDLGSRNGTWLNGQRIPAQQAMALRPGDHVSVGESVLVYEPSFEALRARDGESTLVLTRTRAERARSSSAPGPDALARAGELALRAATTPSPDAAVGLVFEALESALQPSALVMLRLGPHGPRPRHTRPHGAHLTVSRELVDSALRAGRALVMPEPQARAEHDAHTTRVRRSDAHVLCAPLYSAGQPAGALCILREQAFQDEELSLAGALALAVGPSLCPPEPPSTSGHPSPVAESASMREAMRVAAAAAAVQSTVLITGESGTGKEEVARSLHALGPRTKGPFIAVNCGAIPAELAESELFGHEKGAFTGAQSLREGVFEQADGGTLFLDEVGDLPAPLQVKLLRVLQDRIVHRVGGRSGVPVDVRVVAATHRDLKEAVRTGSFREDLYWRLNVVRIHLAPLRERPEDVLPLAERFLAKLGPQLGRRAAGFTREASNALRVCPWPGNVRQLANAIERALVLKGPGDHVGVDDLPPEVASPERHGSTEGLSGSERLGGSERTDGPKHLGGPERPGGIERPGSQASASGTPSPAGGVQATLAEVLKAVEREHIVLALKRARGVKSAAAEALGISRPTLDRKLEEYGIDLYA</sequence>
<dbReference type="InterPro" id="IPR000253">
    <property type="entry name" value="FHA_dom"/>
</dbReference>
<dbReference type="SUPFAM" id="SSF55781">
    <property type="entry name" value="GAF domain-like"/>
    <property type="match status" value="1"/>
</dbReference>
<dbReference type="SUPFAM" id="SSF49879">
    <property type="entry name" value="SMAD/FHA domain"/>
    <property type="match status" value="1"/>
</dbReference>
<dbReference type="Pfam" id="PF00158">
    <property type="entry name" value="Sigma54_activat"/>
    <property type="match status" value="1"/>
</dbReference>
<dbReference type="Pfam" id="PF25601">
    <property type="entry name" value="AAA_lid_14"/>
    <property type="match status" value="1"/>
</dbReference>
<dbReference type="SUPFAM" id="SSF46689">
    <property type="entry name" value="Homeodomain-like"/>
    <property type="match status" value="1"/>
</dbReference>
<dbReference type="PROSITE" id="PS50045">
    <property type="entry name" value="SIGMA54_INTERACT_4"/>
    <property type="match status" value="1"/>
</dbReference>
<feature type="compositionally biased region" description="Low complexity" evidence="6">
    <location>
        <begin position="536"/>
        <end position="545"/>
    </location>
</feature>
<dbReference type="InterPro" id="IPR029016">
    <property type="entry name" value="GAF-like_dom_sf"/>
</dbReference>
<dbReference type="EMBL" id="CP071090">
    <property type="protein sequence ID" value="QSQ24148.1"/>
    <property type="molecule type" value="Genomic_DNA"/>
</dbReference>
<dbReference type="PRINTS" id="PR01590">
    <property type="entry name" value="HTHFIS"/>
</dbReference>
<dbReference type="PROSITE" id="PS00675">
    <property type="entry name" value="SIGMA54_INTERACT_1"/>
    <property type="match status" value="1"/>
</dbReference>
<dbReference type="SMART" id="SM00240">
    <property type="entry name" value="FHA"/>
    <property type="match status" value="1"/>
</dbReference>
<dbReference type="InterPro" id="IPR025662">
    <property type="entry name" value="Sigma_54_int_dom_ATP-bd_1"/>
</dbReference>
<dbReference type="InterPro" id="IPR008984">
    <property type="entry name" value="SMAD_FHA_dom_sf"/>
</dbReference>
<proteinExistence type="predicted"/>
<dbReference type="Gene3D" id="3.30.450.40">
    <property type="match status" value="1"/>
</dbReference>
<dbReference type="PROSITE" id="PS00676">
    <property type="entry name" value="SIGMA54_INTERACT_2"/>
    <property type="match status" value="1"/>
</dbReference>
<evidence type="ECO:0000256" key="5">
    <source>
        <dbReference type="ARBA" id="ARBA00023163"/>
    </source>
</evidence>
<feature type="region of interest" description="Disordered" evidence="6">
    <location>
        <begin position="515"/>
        <end position="583"/>
    </location>
</feature>
<dbReference type="CDD" id="cd00009">
    <property type="entry name" value="AAA"/>
    <property type="match status" value="1"/>
</dbReference>
<dbReference type="InterPro" id="IPR058031">
    <property type="entry name" value="AAA_lid_NorR"/>
</dbReference>
<dbReference type="Gene3D" id="1.10.10.60">
    <property type="entry name" value="Homeodomain-like"/>
    <property type="match status" value="1"/>
</dbReference>
<dbReference type="InterPro" id="IPR003018">
    <property type="entry name" value="GAF"/>
</dbReference>
<feature type="compositionally biased region" description="Basic and acidic residues" evidence="6">
    <location>
        <begin position="546"/>
        <end position="559"/>
    </location>
</feature>
<dbReference type="InterPro" id="IPR003593">
    <property type="entry name" value="AAA+_ATPase"/>
</dbReference>
<dbReference type="Pfam" id="PF00498">
    <property type="entry name" value="FHA"/>
    <property type="match status" value="1"/>
</dbReference>
<dbReference type="PROSITE" id="PS50006">
    <property type="entry name" value="FHA_DOMAIN"/>
    <property type="match status" value="1"/>
</dbReference>
<dbReference type="Gene3D" id="1.10.8.60">
    <property type="match status" value="1"/>
</dbReference>
<dbReference type="InterPro" id="IPR025943">
    <property type="entry name" value="Sigma_54_int_dom_ATP-bd_2"/>
</dbReference>
<keyword evidence="1" id="KW-0547">Nucleotide-binding</keyword>
<keyword evidence="4" id="KW-0238">DNA-binding</keyword>
<dbReference type="RefSeq" id="WP_206725714.1">
    <property type="nucleotide sequence ID" value="NZ_CP071090.1"/>
</dbReference>
<dbReference type="Gene3D" id="3.40.50.300">
    <property type="entry name" value="P-loop containing nucleotide triphosphate hydrolases"/>
    <property type="match status" value="1"/>
</dbReference>
<dbReference type="InterPro" id="IPR002078">
    <property type="entry name" value="Sigma_54_int"/>
</dbReference>
<dbReference type="InterPro" id="IPR009057">
    <property type="entry name" value="Homeodomain-like_sf"/>
</dbReference>
<evidence type="ECO:0000313" key="9">
    <source>
        <dbReference type="EMBL" id="QSQ24148.1"/>
    </source>
</evidence>
<evidence type="ECO:0000256" key="1">
    <source>
        <dbReference type="ARBA" id="ARBA00022741"/>
    </source>
</evidence>
<keyword evidence="10" id="KW-1185">Reference proteome</keyword>
<dbReference type="SMART" id="SM00382">
    <property type="entry name" value="AAA"/>
    <property type="match status" value="1"/>
</dbReference>
<dbReference type="PROSITE" id="PS00688">
    <property type="entry name" value="SIGMA54_INTERACT_3"/>
    <property type="match status" value="1"/>
</dbReference>
<evidence type="ECO:0000256" key="4">
    <source>
        <dbReference type="ARBA" id="ARBA00023125"/>
    </source>
</evidence>
<dbReference type="Pfam" id="PF01590">
    <property type="entry name" value="GAF"/>
    <property type="match status" value="1"/>
</dbReference>
<keyword evidence="2" id="KW-0067">ATP-binding</keyword>
<dbReference type="PANTHER" id="PTHR32071">
    <property type="entry name" value="TRANSCRIPTIONAL REGULATORY PROTEIN"/>
    <property type="match status" value="1"/>
</dbReference>
<dbReference type="InterPro" id="IPR025944">
    <property type="entry name" value="Sigma_54_int_dom_CS"/>
</dbReference>
<dbReference type="CDD" id="cd00060">
    <property type="entry name" value="FHA"/>
    <property type="match status" value="1"/>
</dbReference>
<feature type="domain" description="FHA" evidence="7">
    <location>
        <begin position="16"/>
        <end position="65"/>
    </location>
</feature>
<reference evidence="9 10" key="1">
    <citation type="submission" date="2021-02" db="EMBL/GenBank/DDBJ databases">
        <title>De Novo genome assembly of isolated myxobacteria.</title>
        <authorList>
            <person name="Stevens D.C."/>
        </authorList>
    </citation>
    <scope>NUCLEOTIDE SEQUENCE [LARGE SCALE GENOMIC DNA]</scope>
    <source>
        <strain evidence="10">SCPEA02</strain>
    </source>
</reference>
<evidence type="ECO:0000259" key="8">
    <source>
        <dbReference type="PROSITE" id="PS50045"/>
    </source>
</evidence>
<protein>
    <submittedName>
        <fullName evidence="9">Sigma 54-interacting transcriptional regulator</fullName>
    </submittedName>
</protein>
<accession>A0ABX7P090</accession>
<evidence type="ECO:0000256" key="3">
    <source>
        <dbReference type="ARBA" id="ARBA00023015"/>
    </source>
</evidence>
<evidence type="ECO:0000256" key="6">
    <source>
        <dbReference type="SAM" id="MobiDB-lite"/>
    </source>
</evidence>
<gene>
    <name evidence="9" type="ORF">JY651_04010</name>
</gene>
<dbReference type="Proteomes" id="UP000662747">
    <property type="component" value="Chromosome"/>
</dbReference>
<evidence type="ECO:0000259" key="7">
    <source>
        <dbReference type="PROSITE" id="PS50006"/>
    </source>
</evidence>
<keyword evidence="5" id="KW-0804">Transcription</keyword>
<organism evidence="9 10">
    <name type="scientific">Pyxidicoccus parkwayensis</name>
    <dbReference type="NCBI Taxonomy" id="2813578"/>
    <lineage>
        <taxon>Bacteria</taxon>
        <taxon>Pseudomonadati</taxon>
        <taxon>Myxococcota</taxon>
        <taxon>Myxococcia</taxon>
        <taxon>Myxococcales</taxon>
        <taxon>Cystobacterineae</taxon>
        <taxon>Myxococcaceae</taxon>
        <taxon>Pyxidicoccus</taxon>
    </lineage>
</organism>
<dbReference type="Pfam" id="PF02954">
    <property type="entry name" value="HTH_8"/>
    <property type="match status" value="1"/>
</dbReference>
<evidence type="ECO:0000313" key="10">
    <source>
        <dbReference type="Proteomes" id="UP000662747"/>
    </source>
</evidence>
<dbReference type="InterPro" id="IPR002197">
    <property type="entry name" value="HTH_Fis"/>
</dbReference>
<dbReference type="Gene3D" id="2.60.200.20">
    <property type="match status" value="1"/>
</dbReference>
<name>A0ABX7P090_9BACT</name>
<keyword evidence="3" id="KW-0805">Transcription regulation</keyword>
<dbReference type="InterPro" id="IPR027417">
    <property type="entry name" value="P-loop_NTPase"/>
</dbReference>
<evidence type="ECO:0000256" key="2">
    <source>
        <dbReference type="ARBA" id="ARBA00022840"/>
    </source>
</evidence>
<feature type="domain" description="Sigma-54 factor interaction" evidence="8">
    <location>
        <begin position="281"/>
        <end position="510"/>
    </location>
</feature>